<feature type="domain" description="NAD-dependent epimerase/dehydratase" evidence="1">
    <location>
        <begin position="7"/>
        <end position="232"/>
    </location>
</feature>
<reference evidence="3" key="1">
    <citation type="journal article" date="2019" name="Int. J. Syst. Evol. Microbiol.">
        <title>The Global Catalogue of Microorganisms (GCM) 10K type strain sequencing project: providing services to taxonomists for standard genome sequencing and annotation.</title>
        <authorList>
            <consortium name="The Broad Institute Genomics Platform"/>
            <consortium name="The Broad Institute Genome Sequencing Center for Infectious Disease"/>
            <person name="Wu L."/>
            <person name="Ma J."/>
        </authorList>
    </citation>
    <scope>NUCLEOTIDE SEQUENCE [LARGE SCALE GENOMIC DNA]</scope>
    <source>
        <strain evidence="3">JCM 17839</strain>
    </source>
</reference>
<proteinExistence type="predicted"/>
<dbReference type="Pfam" id="PF01370">
    <property type="entry name" value="Epimerase"/>
    <property type="match status" value="1"/>
</dbReference>
<dbReference type="Proteomes" id="UP001500731">
    <property type="component" value="Unassembled WGS sequence"/>
</dbReference>
<dbReference type="Gene3D" id="3.40.50.720">
    <property type="entry name" value="NAD(P)-binding Rossmann-like Domain"/>
    <property type="match status" value="1"/>
</dbReference>
<dbReference type="InterPro" id="IPR036291">
    <property type="entry name" value="NAD(P)-bd_dom_sf"/>
</dbReference>
<comment type="caution">
    <text evidence="2">The sequence shown here is derived from an EMBL/GenBank/DDBJ whole genome shotgun (WGS) entry which is preliminary data.</text>
</comment>
<dbReference type="RefSeq" id="WP_345186466.1">
    <property type="nucleotide sequence ID" value="NZ_BAABGP010000013.1"/>
</dbReference>
<evidence type="ECO:0000313" key="3">
    <source>
        <dbReference type="Proteomes" id="UP001500731"/>
    </source>
</evidence>
<dbReference type="InterPro" id="IPR001509">
    <property type="entry name" value="Epimerase_deHydtase"/>
</dbReference>
<dbReference type="EMBL" id="BAABGP010000013">
    <property type="protein sequence ID" value="GAA4485284.1"/>
    <property type="molecule type" value="Genomic_DNA"/>
</dbReference>
<sequence length="319" mass="33832">MTDLHWVVGSGGLLGSAVVRSLRSAGEAVFAGPQVRWATDNAAADLRDGLHRLVEAAGVGGWRVYWCAGVGVTGSRAESLRTEVDRFEALTGAIAGLPRDVQTRGAIFVASSAGAAYAGSHGAPFDELSVPVPLGEYGHAKLAIEAAAGLLTVESSTRCIVGRIANLYGLGQSLAKPQGLISHLCRSYVSRAPLSVYVPLDTLRDYIFVDDCADLIVKAVRRVGSDESPRHVTKILASGRSVSIGALLGEFRRVVGRRPEIIMGSSPVSSLQSRDLRLRSVVLADLDRQPMTNLADGIARTLEEVRALTLAPSRRIRAD</sequence>
<dbReference type="PANTHER" id="PTHR43245:SF56">
    <property type="entry name" value="BIFUNCTIONAL DTDP-4-DEHYDRORHAMNOSE 3,5-EPIMERASE_DTDP-4-DEHYDRORHAMNOSE REDUCTASE"/>
    <property type="match status" value="1"/>
</dbReference>
<name>A0ABP8PCP0_9MICO</name>
<accession>A0ABP8PCP0</accession>
<dbReference type="SUPFAM" id="SSF51735">
    <property type="entry name" value="NAD(P)-binding Rossmann-fold domains"/>
    <property type="match status" value="1"/>
</dbReference>
<keyword evidence="3" id="KW-1185">Reference proteome</keyword>
<dbReference type="InterPro" id="IPR050177">
    <property type="entry name" value="Lipid_A_modif_metabolic_enz"/>
</dbReference>
<organism evidence="2 3">
    <name type="scientific">Microbacterium panaciterrae</name>
    <dbReference type="NCBI Taxonomy" id="985759"/>
    <lineage>
        <taxon>Bacteria</taxon>
        <taxon>Bacillati</taxon>
        <taxon>Actinomycetota</taxon>
        <taxon>Actinomycetes</taxon>
        <taxon>Micrococcales</taxon>
        <taxon>Microbacteriaceae</taxon>
        <taxon>Microbacterium</taxon>
    </lineage>
</organism>
<evidence type="ECO:0000313" key="2">
    <source>
        <dbReference type="EMBL" id="GAA4485284.1"/>
    </source>
</evidence>
<dbReference type="PANTHER" id="PTHR43245">
    <property type="entry name" value="BIFUNCTIONAL POLYMYXIN RESISTANCE PROTEIN ARNA"/>
    <property type="match status" value="1"/>
</dbReference>
<evidence type="ECO:0000259" key="1">
    <source>
        <dbReference type="Pfam" id="PF01370"/>
    </source>
</evidence>
<protein>
    <recommendedName>
        <fullName evidence="1">NAD-dependent epimerase/dehydratase domain-containing protein</fullName>
    </recommendedName>
</protein>
<gene>
    <name evidence="2" type="ORF">GCM10023171_19440</name>
</gene>